<dbReference type="Pfam" id="PF02817">
    <property type="entry name" value="E3_binding"/>
    <property type="match status" value="1"/>
</dbReference>
<dbReference type="InterPro" id="IPR050743">
    <property type="entry name" value="2-oxoacid_DH_E2_comp"/>
</dbReference>
<comment type="cofactor">
    <cofactor evidence="1 10">
        <name>(R)-lipoate</name>
        <dbReference type="ChEBI" id="CHEBI:83088"/>
    </cofactor>
</comment>
<keyword evidence="8 10" id="KW-0012">Acyltransferase</keyword>
<evidence type="ECO:0000256" key="9">
    <source>
        <dbReference type="ARBA" id="ARBA00052761"/>
    </source>
</evidence>
<dbReference type="SUPFAM" id="SSF47005">
    <property type="entry name" value="Peripheral subunit-binding domain of 2-oxo acid dehydrogenase complex"/>
    <property type="match status" value="1"/>
</dbReference>
<evidence type="ECO:0000256" key="7">
    <source>
        <dbReference type="ARBA" id="ARBA00022823"/>
    </source>
</evidence>
<evidence type="ECO:0000256" key="2">
    <source>
        <dbReference type="ARBA" id="ARBA00004052"/>
    </source>
</evidence>
<evidence type="ECO:0000256" key="1">
    <source>
        <dbReference type="ARBA" id="ARBA00001938"/>
    </source>
</evidence>
<dbReference type="GO" id="GO:0031405">
    <property type="term" value="F:lipoic acid binding"/>
    <property type="evidence" value="ECO:0007669"/>
    <property type="project" value="TreeGrafter"/>
</dbReference>
<dbReference type="PROSITE" id="PS51826">
    <property type="entry name" value="PSBD"/>
    <property type="match status" value="1"/>
</dbReference>
<evidence type="ECO:0000256" key="6">
    <source>
        <dbReference type="ARBA" id="ARBA00022679"/>
    </source>
</evidence>
<dbReference type="InterPro" id="IPR036625">
    <property type="entry name" value="E3-bd_dom_sf"/>
</dbReference>
<dbReference type="Pfam" id="PF00364">
    <property type="entry name" value="Biotin_lipoyl"/>
    <property type="match status" value="1"/>
</dbReference>
<comment type="function">
    <text evidence="2">E2 component of the 2-oxoglutarate dehydrogenase (OGDH) complex which catalyzes the second step in the conversion of 2-oxoglutarate to succinyl-CoA and CO(2).</text>
</comment>
<dbReference type="OrthoDB" id="9805770at2"/>
<dbReference type="Gene3D" id="2.40.50.100">
    <property type="match status" value="1"/>
</dbReference>
<evidence type="ECO:0000259" key="12">
    <source>
        <dbReference type="PROSITE" id="PS50968"/>
    </source>
</evidence>
<dbReference type="InterPro" id="IPR001078">
    <property type="entry name" value="2-oxoacid_DH_actylTfrase"/>
</dbReference>
<comment type="similarity">
    <text evidence="4 10">Belongs to the 2-oxoacid dehydrogenase family.</text>
</comment>
<evidence type="ECO:0000256" key="11">
    <source>
        <dbReference type="SAM" id="MobiDB-lite"/>
    </source>
</evidence>
<dbReference type="FunFam" id="3.30.559.10:FF:000007">
    <property type="entry name" value="Dihydrolipoamide acetyltransferase component of pyruvate dehydrogenase complex"/>
    <property type="match status" value="1"/>
</dbReference>
<keyword evidence="15" id="KW-1185">Reference proteome</keyword>
<dbReference type="EC" id="2.3.1.-" evidence="10"/>
<evidence type="ECO:0000313" key="15">
    <source>
        <dbReference type="Proteomes" id="UP000245916"/>
    </source>
</evidence>
<evidence type="ECO:0000256" key="5">
    <source>
        <dbReference type="ARBA" id="ARBA00011666"/>
    </source>
</evidence>
<dbReference type="InterPro" id="IPR003016">
    <property type="entry name" value="2-oxoA_DH_lipoyl-BS"/>
</dbReference>
<comment type="pathway">
    <text evidence="3">Amino-acid degradation; L-lysine degradation via saccharopine pathway; glutaryl-CoA from L-lysine: step 6/6.</text>
</comment>
<dbReference type="Gene3D" id="4.10.320.10">
    <property type="entry name" value="E3-binding domain"/>
    <property type="match status" value="1"/>
</dbReference>
<dbReference type="AlphaFoldDB" id="A0A2U2IZV4"/>
<dbReference type="GO" id="GO:0016407">
    <property type="term" value="F:acetyltransferase activity"/>
    <property type="evidence" value="ECO:0007669"/>
    <property type="project" value="TreeGrafter"/>
</dbReference>
<sequence length="443" mass="47539">MARYEFKLPDIGEGIAEAEVVAWHVKVGDAVEEDQPLADMMTDKATVEMESPVAGKVIEVAGEVGDQIAIGSVLVVFETSAEAAEAAAEAEETGEEAALADGLVEVTAGIEEAVPSADVEEPRQAQKPFVPSVVEGRSSDSVQRASTTLGTNEVGGNKKHVLASPAVRQRARDLGIDLAQVQATSDRIRHTDLDAYLLYNGGAVARPGAATRRQDEQVKVVGLRRKIAENMQAAKRHIPHFTYVDEVDVTALEQTRAMMNADRGGSPKLTLLPLLITGMCRVLADYPQINARYDDEANIITRSGAVHMGMATQTDNGLAVPVIRDAQDKSVWQLAAEILRLADATRAGKATREELSGSTITISSLGPMGGIVSTPVINRPEVAIIAVNKVKEMPVVVDGDLEIRKMMNLSLSCDHRVVDGWDAASFIQDLKKLLENPLRLLSL</sequence>
<reference evidence="14 15" key="1">
    <citation type="submission" date="2018-05" db="EMBL/GenBank/DDBJ databases">
        <title>Genome of Sphingosinicella humi QZX222.</title>
        <authorList>
            <person name="Qiao Z."/>
            <person name="Wang G."/>
        </authorList>
    </citation>
    <scope>NUCLEOTIDE SEQUENCE [LARGE SCALE GENOMIC DNA]</scope>
    <source>
        <strain evidence="14 15">QZX222</strain>
    </source>
</reference>
<keyword evidence="7 10" id="KW-0450">Lipoyl</keyword>
<dbReference type="Proteomes" id="UP000245916">
    <property type="component" value="Unassembled WGS sequence"/>
</dbReference>
<gene>
    <name evidence="14" type="ORF">DF286_01060</name>
</gene>
<evidence type="ECO:0000256" key="4">
    <source>
        <dbReference type="ARBA" id="ARBA00007317"/>
    </source>
</evidence>
<keyword evidence="6 10" id="KW-0808">Transferase</keyword>
<dbReference type="GO" id="GO:0005737">
    <property type="term" value="C:cytoplasm"/>
    <property type="evidence" value="ECO:0007669"/>
    <property type="project" value="TreeGrafter"/>
</dbReference>
<dbReference type="CDD" id="cd06849">
    <property type="entry name" value="lipoyl_domain"/>
    <property type="match status" value="1"/>
</dbReference>
<dbReference type="PROSITE" id="PS00189">
    <property type="entry name" value="LIPOYL"/>
    <property type="match status" value="1"/>
</dbReference>
<comment type="caution">
    <text evidence="14">The sequence shown here is derived from an EMBL/GenBank/DDBJ whole genome shotgun (WGS) entry which is preliminary data.</text>
</comment>
<evidence type="ECO:0000256" key="8">
    <source>
        <dbReference type="ARBA" id="ARBA00023315"/>
    </source>
</evidence>
<evidence type="ECO:0000313" key="14">
    <source>
        <dbReference type="EMBL" id="PWG01615.1"/>
    </source>
</evidence>
<comment type="catalytic activity">
    <reaction evidence="9">
        <text>N(6)-[(R)-dihydrolipoyl]-L-lysyl-[protein] + succinyl-CoA = N(6)-[(R)-S(8)-succinyldihydrolipoyl]-L-lysyl-[protein] + CoA</text>
        <dbReference type="Rhea" id="RHEA:15213"/>
        <dbReference type="Rhea" id="RHEA-COMP:10475"/>
        <dbReference type="Rhea" id="RHEA-COMP:20092"/>
        <dbReference type="ChEBI" id="CHEBI:57287"/>
        <dbReference type="ChEBI" id="CHEBI:57292"/>
        <dbReference type="ChEBI" id="CHEBI:83100"/>
        <dbReference type="ChEBI" id="CHEBI:83120"/>
        <dbReference type="EC" id="2.3.1.61"/>
    </reaction>
</comment>
<dbReference type="InterPro" id="IPR023213">
    <property type="entry name" value="CAT-like_dom_sf"/>
</dbReference>
<dbReference type="SUPFAM" id="SSF52777">
    <property type="entry name" value="CoA-dependent acyltransferases"/>
    <property type="match status" value="1"/>
</dbReference>
<feature type="domain" description="Peripheral subunit-binding (PSBD)" evidence="13">
    <location>
        <begin position="162"/>
        <end position="197"/>
    </location>
</feature>
<organism evidence="14 15">
    <name type="scientific">Allosphingosinicella humi</name>
    <dbReference type="NCBI Taxonomy" id="2068657"/>
    <lineage>
        <taxon>Bacteria</taxon>
        <taxon>Pseudomonadati</taxon>
        <taxon>Pseudomonadota</taxon>
        <taxon>Alphaproteobacteria</taxon>
        <taxon>Sphingomonadales</taxon>
        <taxon>Sphingomonadaceae</taxon>
        <taxon>Allosphingosinicella</taxon>
    </lineage>
</organism>
<protein>
    <recommendedName>
        <fullName evidence="10">Dihydrolipoamide acetyltransferase component of pyruvate dehydrogenase complex</fullName>
        <ecNumber evidence="10">2.3.1.-</ecNumber>
    </recommendedName>
</protein>
<dbReference type="PROSITE" id="PS50968">
    <property type="entry name" value="BIOTINYL_LIPOYL"/>
    <property type="match status" value="1"/>
</dbReference>
<dbReference type="Gene3D" id="3.30.559.10">
    <property type="entry name" value="Chloramphenicol acetyltransferase-like domain"/>
    <property type="match status" value="1"/>
</dbReference>
<dbReference type="PANTHER" id="PTHR43178:SF5">
    <property type="entry name" value="LIPOAMIDE ACYLTRANSFERASE COMPONENT OF BRANCHED-CHAIN ALPHA-KETO ACID DEHYDROGENASE COMPLEX, MITOCHONDRIAL"/>
    <property type="match status" value="1"/>
</dbReference>
<evidence type="ECO:0000259" key="13">
    <source>
        <dbReference type="PROSITE" id="PS51826"/>
    </source>
</evidence>
<feature type="region of interest" description="Disordered" evidence="11">
    <location>
        <begin position="116"/>
        <end position="142"/>
    </location>
</feature>
<evidence type="ECO:0000256" key="10">
    <source>
        <dbReference type="RuleBase" id="RU003423"/>
    </source>
</evidence>
<feature type="domain" description="Lipoyl-binding" evidence="12">
    <location>
        <begin position="3"/>
        <end position="78"/>
    </location>
</feature>
<comment type="subunit">
    <text evidence="5">Forms a 24-polypeptide structural core with octahedral symmetry. Part of the 2-oxoglutarate dehydrogenase (OGDH) complex composed of E1 (2-oxoglutarate dehydrogenase), E2 (dihydrolipoamide succinyltransferase) and E3 (dihydrolipoamide dehydrogenase); the complex contains multiple copies of the three enzymatic components (E1, E2 and E3).</text>
</comment>
<dbReference type="InterPro" id="IPR004167">
    <property type="entry name" value="PSBD"/>
</dbReference>
<dbReference type="InterPro" id="IPR000089">
    <property type="entry name" value="Biotin_lipoyl"/>
</dbReference>
<accession>A0A2U2IZV4</accession>
<evidence type="ECO:0000256" key="3">
    <source>
        <dbReference type="ARBA" id="ARBA00005145"/>
    </source>
</evidence>
<dbReference type="GO" id="GO:0004149">
    <property type="term" value="F:dihydrolipoyllysine-residue succinyltransferase activity"/>
    <property type="evidence" value="ECO:0007669"/>
    <property type="project" value="UniProtKB-EC"/>
</dbReference>
<dbReference type="InterPro" id="IPR011053">
    <property type="entry name" value="Single_hybrid_motif"/>
</dbReference>
<dbReference type="PANTHER" id="PTHR43178">
    <property type="entry name" value="DIHYDROLIPOAMIDE ACETYLTRANSFERASE COMPONENT OF PYRUVATE DEHYDROGENASE COMPLEX"/>
    <property type="match status" value="1"/>
</dbReference>
<dbReference type="Pfam" id="PF00198">
    <property type="entry name" value="2-oxoacid_dh"/>
    <property type="match status" value="1"/>
</dbReference>
<dbReference type="RefSeq" id="WP_109269756.1">
    <property type="nucleotide sequence ID" value="NZ_QFFF01000001.1"/>
</dbReference>
<proteinExistence type="inferred from homology"/>
<dbReference type="SUPFAM" id="SSF51230">
    <property type="entry name" value="Single hybrid motif"/>
    <property type="match status" value="1"/>
</dbReference>
<name>A0A2U2IZV4_9SPHN</name>
<dbReference type="EMBL" id="QFFF01000001">
    <property type="protein sequence ID" value="PWG01615.1"/>
    <property type="molecule type" value="Genomic_DNA"/>
</dbReference>